<reference evidence="1 2" key="3">
    <citation type="journal article" date="2012" name="J. Bacteriol.">
        <title>Complete resequencing and reannotation of the Lactobacillus plantarum WCFS1 genome.</title>
        <authorList>
            <person name="Siezen R.J."/>
            <person name="Francke C."/>
            <person name="Renckens B."/>
            <person name="Boekhorst J."/>
            <person name="Wels M."/>
            <person name="Kleerebezem M."/>
            <person name="van Hijum S.A.F.T."/>
        </authorList>
    </citation>
    <scope>NUCLEOTIDE SEQUENCE [LARGE SCALE GENOMIC DNA]</scope>
    <source>
        <strain evidence="2">ATCC BAA-793 / NCIMB 8826 / WCFS1</strain>
    </source>
</reference>
<name>F9UMX5_LACPL</name>
<evidence type="ECO:0000313" key="1">
    <source>
        <dbReference type="EMBL" id="CCC78564.1"/>
    </source>
</evidence>
<sequence>MGVETLNKVFKIAKKFYTDIRYYSFQLACIHLGETFSRYTKFNLADKYYLKKDKIVLNYLRTRYTNSPKQDVYGGVPKIYQPIWVFWYQGEEQMPKLVSACLKSVRNNANGHEVILISKENMNNYIEIPDVIRDRVESKKISMAQYSDIIRMCLLAEYGGLWIDATVLVTQLIPQYIFELPLFTIKNSPNQEDPLYFISVSHLRWTTYVMGGEPNNALFTFVRDLLIEYNSVENALIDYLLIDYAIELAIEKNSSISDDMIKIPINNQLKEEFVHRLFSVYPDCKTKELLQSGTIFFKLSYKKVAPKVIEKNNYQLLVDGDLCQAYNMGN</sequence>
<dbReference type="Pfam" id="PF05704">
    <property type="entry name" value="Caps_synth"/>
    <property type="match status" value="1"/>
</dbReference>
<dbReference type="InterPro" id="IPR029044">
    <property type="entry name" value="Nucleotide-diphossugar_trans"/>
</dbReference>
<dbReference type="HOGENOM" id="CLU_068623_0_0_9"/>
<dbReference type="Proteomes" id="UP000000432">
    <property type="component" value="Chromosome"/>
</dbReference>
<reference key="2">
    <citation type="submission" date="2011-06" db="EMBL/GenBank/DDBJ databases">
        <title>Complete resequencing and reannotation of the Lactobacillus plantarum WCFS1 genome.</title>
        <authorList>
            <person name="Siezen R.J."/>
            <person name="Francke C."/>
            <person name="Renckens B."/>
            <person name="Boekhorst J."/>
            <person name="Wels M."/>
            <person name="Kleerebezem M."/>
            <person name="van Hijum S.A.F.T."/>
        </authorList>
    </citation>
    <scope>NUCLEOTIDE SEQUENCE</scope>
    <source>
        <strain>WCFS1</strain>
    </source>
</reference>
<dbReference type="EnsemblBacteria" id="CCC78564">
    <property type="protein sequence ID" value="CCC78564"/>
    <property type="gene ID" value="lp_1177"/>
</dbReference>
<protein>
    <submittedName>
        <fullName evidence="1">Polysaccharide biosynthesis protein</fullName>
    </submittedName>
</protein>
<organism evidence="1 2">
    <name type="scientific">Lactiplantibacillus plantarum (strain ATCC BAA-793 / NCIMB 8826 / WCFS1)</name>
    <name type="common">Lactobacillus plantarum</name>
    <dbReference type="NCBI Taxonomy" id="220668"/>
    <lineage>
        <taxon>Bacteria</taxon>
        <taxon>Bacillati</taxon>
        <taxon>Bacillota</taxon>
        <taxon>Bacilli</taxon>
        <taxon>Lactobacillales</taxon>
        <taxon>Lactobacillaceae</taxon>
        <taxon>Lactiplantibacillus</taxon>
    </lineage>
</organism>
<proteinExistence type="predicted"/>
<dbReference type="AlphaFoldDB" id="F9UMX5"/>
<dbReference type="CAZy" id="GT32">
    <property type="family name" value="Glycosyltransferase Family 32"/>
</dbReference>
<dbReference type="PATRIC" id="fig|220668.9.peg.995"/>
<dbReference type="EMBL" id="AL935263">
    <property type="protein sequence ID" value="CCC78564.1"/>
    <property type="molecule type" value="Genomic_DNA"/>
</dbReference>
<dbReference type="Gene3D" id="3.90.550.20">
    <property type="match status" value="1"/>
</dbReference>
<dbReference type="STRING" id="220668.lp_1177"/>
<reference evidence="1 2" key="1">
    <citation type="journal article" date="2003" name="Proc. Natl. Acad. Sci. U.S.A.">
        <title>Complete genome sequence of Lactobacillus plantarum WCFS1.</title>
        <authorList>
            <person name="Kleerebezem M."/>
            <person name="Boekhorst J."/>
            <person name="van Kranenburg R."/>
            <person name="Molenaar D."/>
            <person name="Kuipers O.P."/>
            <person name="Leer R."/>
            <person name="Tarchini R."/>
            <person name="Peters S.A."/>
            <person name="Sandbrink H.M."/>
            <person name="Fiers M.W."/>
            <person name="Stiekema W."/>
            <person name="Lankhorst R.M."/>
            <person name="Bron P.A."/>
            <person name="Hoffer S.M."/>
            <person name="Groot M.N."/>
            <person name="Kerkhoven R."/>
            <person name="de Vries M."/>
            <person name="Ursing B."/>
            <person name="de Vos W.M."/>
            <person name="Siezen R.J."/>
        </authorList>
    </citation>
    <scope>NUCLEOTIDE SEQUENCE [LARGE SCALE GENOMIC DNA]</scope>
    <source>
        <strain evidence="2">ATCC BAA-793 / NCIMB 8826 / WCFS1</strain>
    </source>
</reference>
<dbReference type="OrthoDB" id="9802881at2"/>
<evidence type="ECO:0000313" key="2">
    <source>
        <dbReference type="Proteomes" id="UP000000432"/>
    </source>
</evidence>
<accession>F9UMX5</accession>
<dbReference type="InterPro" id="IPR008441">
    <property type="entry name" value="AfumC-like_glycosyl_Trfase"/>
</dbReference>
<gene>
    <name evidence="1" type="primary">cps1A</name>
    <name evidence="1" type="ordered locus">lp_1177</name>
</gene>
<keyword evidence="2" id="KW-1185">Reference proteome</keyword>
<dbReference type="GO" id="GO:0016757">
    <property type="term" value="F:glycosyltransferase activity"/>
    <property type="evidence" value="ECO:0007669"/>
    <property type="project" value="InterPro"/>
</dbReference>
<dbReference type="KEGG" id="lpl:lp_1177"/>
<dbReference type="SUPFAM" id="SSF53448">
    <property type="entry name" value="Nucleotide-diphospho-sugar transferases"/>
    <property type="match status" value="1"/>
</dbReference>
<dbReference type="eggNOG" id="COG3774">
    <property type="taxonomic scope" value="Bacteria"/>
</dbReference>